<dbReference type="EMBL" id="BSNI01000001">
    <property type="protein sequence ID" value="GLQ16320.1"/>
    <property type="molecule type" value="Genomic_DNA"/>
</dbReference>
<dbReference type="RefSeq" id="WP_284361882.1">
    <property type="nucleotide sequence ID" value="NZ_BSNI01000001.1"/>
</dbReference>
<dbReference type="GO" id="GO:0016874">
    <property type="term" value="F:ligase activity"/>
    <property type="evidence" value="ECO:0007669"/>
    <property type="project" value="UniProtKB-KW"/>
</dbReference>
<feature type="domain" description="AMP-dependent synthetase/ligase" evidence="1">
    <location>
        <begin position="38"/>
        <end position="428"/>
    </location>
</feature>
<dbReference type="Proteomes" id="UP001161405">
    <property type="component" value="Unassembled WGS sequence"/>
</dbReference>
<reference evidence="3" key="1">
    <citation type="journal article" date="2014" name="Int. J. Syst. Evol. Microbiol.">
        <title>Complete genome of a new Firmicutes species belonging to the dominant human colonic microbiota ('Ruminococcus bicirculans') reveals two chromosomes and a selective capacity to utilize plant glucans.</title>
        <authorList>
            <consortium name="NISC Comparative Sequencing Program"/>
            <person name="Wegmann U."/>
            <person name="Louis P."/>
            <person name="Goesmann A."/>
            <person name="Henrissat B."/>
            <person name="Duncan S.H."/>
            <person name="Flint H.J."/>
        </authorList>
    </citation>
    <scope>NUCLEOTIDE SEQUENCE</scope>
    <source>
        <strain evidence="3">NBRC 107169</strain>
    </source>
</reference>
<evidence type="ECO:0000313" key="3">
    <source>
        <dbReference type="EMBL" id="GLQ16320.1"/>
    </source>
</evidence>
<dbReference type="InterPro" id="IPR050237">
    <property type="entry name" value="ATP-dep_AMP-bd_enzyme"/>
</dbReference>
<dbReference type="InterPro" id="IPR045851">
    <property type="entry name" value="AMP-bd_C_sf"/>
</dbReference>
<dbReference type="SUPFAM" id="SSF56801">
    <property type="entry name" value="Acetyl-CoA synthetase-like"/>
    <property type="match status" value="1"/>
</dbReference>
<gene>
    <name evidence="3" type="ORF">GCM10007879_05690</name>
</gene>
<comment type="caution">
    <text evidence="3">The sequence shown here is derived from an EMBL/GenBank/DDBJ whole genome shotgun (WGS) entry which is preliminary data.</text>
</comment>
<keyword evidence="4" id="KW-1185">Reference proteome</keyword>
<dbReference type="PANTHER" id="PTHR43767:SF1">
    <property type="entry name" value="NONRIBOSOMAL PEPTIDE SYNTHASE PES1 (EUROFUNG)-RELATED"/>
    <property type="match status" value="1"/>
</dbReference>
<reference evidence="3" key="2">
    <citation type="submission" date="2023-01" db="EMBL/GenBank/DDBJ databases">
        <title>Draft genome sequence of Maritalea porphyrae strain NBRC 107169.</title>
        <authorList>
            <person name="Sun Q."/>
            <person name="Mori K."/>
        </authorList>
    </citation>
    <scope>NUCLEOTIDE SEQUENCE</scope>
    <source>
        <strain evidence="3">NBRC 107169</strain>
    </source>
</reference>
<sequence length="572" mass="62527">MSTKSATHQPYQPWLNNYPDGIDYFAPIDTTPVPERIARAVKTHAERVALDFLGKETTYAELGEAIDAMAGALQKQMGIKKGDRVALLMPNTHFFPIAYYAALKIGATVVNCNPLYTVSELTHILSASDSKIIITLDLALTFEKAEALAKKGLCEKVVVAHFPNALPTLKKVLYKLLKSKDLSKPDTSSIKSQVVHWDDLANANDVADKVDIAPDDMAILQFTGGTTGLPKAAVLSHQNIAANLSQIDLWGLDLFRPPAGLIAVLPFFHIFAMTVCMNTPLVSGVKVVMLPRYEKLPLLKLIARTKPSIFPAVPTLSHALATAPEREKYDISSIKIGISGGAALPSETKELFAKATGGRIAEGYGLTETAPVLTCSPLYAPNKDNSIGQPLPGTDVQFVDVEDPKRFVGPGERGELVAKGPQVMPGYLNNPEANEEAFVNGYFRTGDVGYIDEDGFIYIVDRIKDTIICSGYNVYPRAIEDALYHHDAVDECNVIGAPDEYRGEAPIAFVKLVDGANVTEEELMTFIKTYISKIEMPREIIFKDELPKTLIGKLSKKELREEYAERSGQKAT</sequence>
<accession>A0ABQ5ULZ9</accession>
<dbReference type="InterPro" id="IPR025110">
    <property type="entry name" value="AMP-bd_C"/>
</dbReference>
<keyword evidence="3" id="KW-0436">Ligase</keyword>
<dbReference type="Gene3D" id="3.40.50.12780">
    <property type="entry name" value="N-terminal domain of ligase-like"/>
    <property type="match status" value="1"/>
</dbReference>
<name>A0ABQ5ULZ9_9HYPH</name>
<dbReference type="PROSITE" id="PS00455">
    <property type="entry name" value="AMP_BINDING"/>
    <property type="match status" value="1"/>
</dbReference>
<dbReference type="Pfam" id="PF13193">
    <property type="entry name" value="AMP-binding_C"/>
    <property type="match status" value="1"/>
</dbReference>
<dbReference type="CDD" id="cd05936">
    <property type="entry name" value="FC-FACS_FadD_like"/>
    <property type="match status" value="1"/>
</dbReference>
<evidence type="ECO:0000313" key="4">
    <source>
        <dbReference type="Proteomes" id="UP001161405"/>
    </source>
</evidence>
<organism evidence="3 4">
    <name type="scientific">Maritalea porphyrae</name>
    <dbReference type="NCBI Taxonomy" id="880732"/>
    <lineage>
        <taxon>Bacteria</taxon>
        <taxon>Pseudomonadati</taxon>
        <taxon>Pseudomonadota</taxon>
        <taxon>Alphaproteobacteria</taxon>
        <taxon>Hyphomicrobiales</taxon>
        <taxon>Devosiaceae</taxon>
        <taxon>Maritalea</taxon>
    </lineage>
</organism>
<evidence type="ECO:0000259" key="2">
    <source>
        <dbReference type="Pfam" id="PF13193"/>
    </source>
</evidence>
<dbReference type="InterPro" id="IPR020845">
    <property type="entry name" value="AMP-binding_CS"/>
</dbReference>
<dbReference type="Gene3D" id="3.30.300.30">
    <property type="match status" value="1"/>
</dbReference>
<dbReference type="InterPro" id="IPR000873">
    <property type="entry name" value="AMP-dep_synth/lig_dom"/>
</dbReference>
<dbReference type="Pfam" id="PF00501">
    <property type="entry name" value="AMP-binding"/>
    <property type="match status" value="1"/>
</dbReference>
<proteinExistence type="predicted"/>
<feature type="domain" description="AMP-binding enzyme C-terminal" evidence="2">
    <location>
        <begin position="479"/>
        <end position="553"/>
    </location>
</feature>
<dbReference type="InterPro" id="IPR042099">
    <property type="entry name" value="ANL_N_sf"/>
</dbReference>
<protein>
    <submittedName>
        <fullName evidence="3">Dicarboxylate--CoA ligase PimA</fullName>
    </submittedName>
</protein>
<evidence type="ECO:0000259" key="1">
    <source>
        <dbReference type="Pfam" id="PF00501"/>
    </source>
</evidence>
<dbReference type="PANTHER" id="PTHR43767">
    <property type="entry name" value="LONG-CHAIN-FATTY-ACID--COA LIGASE"/>
    <property type="match status" value="1"/>
</dbReference>